<dbReference type="PANTHER" id="PTHR12496">
    <property type="entry name" value="CGI-41 METHYLTRANSFERASE"/>
    <property type="match status" value="1"/>
</dbReference>
<feature type="domain" description="Methyltransferase" evidence="1">
    <location>
        <begin position="114"/>
        <end position="267"/>
    </location>
</feature>
<evidence type="ECO:0000313" key="3">
    <source>
        <dbReference type="Proteomes" id="UP000639338"/>
    </source>
</evidence>
<organism evidence="2 3">
    <name type="scientific">Aphidius gifuensis</name>
    <name type="common">Parasitoid wasp</name>
    <dbReference type="NCBI Taxonomy" id="684658"/>
    <lineage>
        <taxon>Eukaryota</taxon>
        <taxon>Metazoa</taxon>
        <taxon>Ecdysozoa</taxon>
        <taxon>Arthropoda</taxon>
        <taxon>Hexapoda</taxon>
        <taxon>Insecta</taxon>
        <taxon>Pterygota</taxon>
        <taxon>Neoptera</taxon>
        <taxon>Endopterygota</taxon>
        <taxon>Hymenoptera</taxon>
        <taxon>Apocrita</taxon>
        <taxon>Ichneumonoidea</taxon>
        <taxon>Braconidae</taxon>
        <taxon>Aphidiinae</taxon>
        <taxon>Aphidius</taxon>
    </lineage>
</organism>
<evidence type="ECO:0000313" key="2">
    <source>
        <dbReference type="EMBL" id="KAF7995314.1"/>
    </source>
</evidence>
<dbReference type="PANTHER" id="PTHR12496:SF9">
    <property type="entry name" value="METHYLTRANSFERASE-LIKE PROTEIN 25-RELATED"/>
    <property type="match status" value="1"/>
</dbReference>
<reference evidence="2 3" key="1">
    <citation type="submission" date="2020-08" db="EMBL/GenBank/DDBJ databases">
        <title>Aphidius gifuensis genome sequencing and assembly.</title>
        <authorList>
            <person name="Du Z."/>
        </authorList>
    </citation>
    <scope>NUCLEOTIDE SEQUENCE [LARGE SCALE GENOMIC DNA]</scope>
    <source>
        <strain evidence="2">YNYX2018</strain>
        <tissue evidence="2">Adults</tissue>
    </source>
</reference>
<dbReference type="InterPro" id="IPR052220">
    <property type="entry name" value="METTL25"/>
</dbReference>
<keyword evidence="3" id="KW-1185">Reference proteome</keyword>
<accession>A0A835CTQ8</accession>
<gene>
    <name evidence="2" type="ORF">HCN44_006421</name>
</gene>
<dbReference type="Proteomes" id="UP000639338">
    <property type="component" value="Unassembled WGS sequence"/>
</dbReference>
<evidence type="ECO:0000259" key="1">
    <source>
        <dbReference type="Pfam" id="PF13679"/>
    </source>
</evidence>
<comment type="caution">
    <text evidence="2">The sequence shown here is derived from an EMBL/GenBank/DDBJ whole genome shotgun (WGS) entry which is preliminary data.</text>
</comment>
<dbReference type="EMBL" id="JACMRX010000002">
    <property type="protein sequence ID" value="KAF7995314.1"/>
    <property type="molecule type" value="Genomic_DNA"/>
</dbReference>
<dbReference type="InterPro" id="IPR025714">
    <property type="entry name" value="Methyltranfer_dom"/>
</dbReference>
<protein>
    <recommendedName>
        <fullName evidence="1">Methyltransferase domain-containing protein</fullName>
    </recommendedName>
</protein>
<dbReference type="InterPro" id="IPR029063">
    <property type="entry name" value="SAM-dependent_MTases_sf"/>
</dbReference>
<dbReference type="SUPFAM" id="SSF53335">
    <property type="entry name" value="S-adenosyl-L-methionine-dependent methyltransferases"/>
    <property type="match status" value="1"/>
</dbReference>
<name>A0A835CTQ8_APHGI</name>
<sequence length="427" mass="49418">MYKNNIKHFEDTILFIKNHDKLANCHLVDFITDDLWNKCLSNDLKLQIQQTNNSTNNNNHNNNEIINFNKLNFIKTTDALNIKNNINVIDANDFNDDDNNNNKNLMKNRFMKNKKTYEIDILSNVIYSIWKKILPNNNETIVIDVGAGKGYLGTNLCENYGIPVLSIDSCPSRYKSALKRQKLLKKIKNKSYTLVRHLVEFIDEKTDYEKYIVLNYPNWNNNNNNDNLFLVGLHTCGNLANSMIKSFVNSKSLGTLCVVPCCYHLTNETLTNKYLFTKNARMLAQQSVERNSMKKNKKMPTSIFYRAILQVLLKSLGMENVVIGRGSAPSYDFKIYAKWALNKIGLESNKIPKDNDLDKLYNKYADKEWQINVFQSLRVHLGSVIETALILDKILYLESRNECFKVSIVRIFDPLLSPRCYAILAFK</sequence>
<proteinExistence type="predicted"/>
<dbReference type="AlphaFoldDB" id="A0A835CTQ8"/>
<dbReference type="Pfam" id="PF13679">
    <property type="entry name" value="Methyltransf_32"/>
    <property type="match status" value="1"/>
</dbReference>
<dbReference type="OrthoDB" id="10258156at2759"/>